<dbReference type="GO" id="GO:0003676">
    <property type="term" value="F:nucleic acid binding"/>
    <property type="evidence" value="ECO:0007669"/>
    <property type="project" value="InterPro"/>
</dbReference>
<dbReference type="Proteomes" id="UP000691718">
    <property type="component" value="Unassembled WGS sequence"/>
</dbReference>
<keyword evidence="4" id="KW-1185">Reference proteome</keyword>
<dbReference type="OrthoDB" id="411871at2759"/>
<reference evidence="3" key="1">
    <citation type="submission" date="2021-04" db="EMBL/GenBank/DDBJ databases">
        <authorList>
            <person name="Tunstrom K."/>
        </authorList>
    </citation>
    <scope>NUCLEOTIDE SEQUENCE</scope>
</reference>
<dbReference type="InterPro" id="IPR005135">
    <property type="entry name" value="Endo/exonuclease/phosphatase"/>
</dbReference>
<dbReference type="InterPro" id="IPR052560">
    <property type="entry name" value="RdDP_mobile_element"/>
</dbReference>
<dbReference type="PANTHER" id="PTHR36688">
    <property type="entry name" value="ENDO/EXONUCLEASE/PHOSPHATASE DOMAIN-CONTAINING PROTEIN"/>
    <property type="match status" value="1"/>
</dbReference>
<dbReference type="AlphaFoldDB" id="A0A8S3WY07"/>
<evidence type="ECO:0000259" key="2">
    <source>
        <dbReference type="Pfam" id="PF14529"/>
    </source>
</evidence>
<dbReference type="InterPro" id="IPR002156">
    <property type="entry name" value="RNaseH_domain"/>
</dbReference>
<protein>
    <submittedName>
        <fullName evidence="3">(apollo) hypothetical protein</fullName>
    </submittedName>
</protein>
<accession>A0A8S3WY07</accession>
<dbReference type="PANTHER" id="PTHR36688:SF2">
    <property type="entry name" value="ENDONUCLEASE_EXONUCLEASE_PHOSPHATASE DOMAIN-CONTAINING PROTEIN"/>
    <property type="match status" value="1"/>
</dbReference>
<feature type="domain" description="Endonuclease/exonuclease/phosphatase" evidence="2">
    <location>
        <begin position="68"/>
        <end position="189"/>
    </location>
</feature>
<comment type="caution">
    <text evidence="3">The sequence shown here is derived from an EMBL/GenBank/DDBJ whole genome shotgun (WGS) entry which is preliminary data.</text>
</comment>
<evidence type="ECO:0000313" key="3">
    <source>
        <dbReference type="EMBL" id="CAG4989841.1"/>
    </source>
</evidence>
<feature type="domain" description="RNase H type-1" evidence="1">
    <location>
        <begin position="656"/>
        <end position="695"/>
    </location>
</feature>
<sequence>MALVAEPYVGSDNVVKSIPGINIFQFPNGKRVKACIIAKASCGPILGFSQFSSANMSVVQININGRRLYIASVYIEPNSDEDNTLQRLDNFLKMTCNSHQLVGGDFNGWHPIWGSDRANSRGNKIVNIAYGNNMFLCNKGDTPTFETISHGQIRHSFIDLTMASSTIYDQVLDWRVDIDICPSSQHRAIVFSICTLRRRSNSGKSTTTFRYNTKRVNWDELRSPFISMIEERLPRNVVIESLDEIELEKYINHITSIIQTICDKLISKSNAQNYRCPWWTEELEKLKKDVIRNHHQIQKLIRQKRPIESVLEEKTRLKEAYSKAFRETSTRHFRDFCEKQGKEDVWSVTNRIIKSGPPIQPPVTLKRSNGTFTTTSLETAQELLNQFYPDDDLNDTPQHTEMRNFSLAMPDTPNEPLFEFEEIISCLNSMNPKKAPGTDHLTADICLLFANSFPHLITSVMNQCLRLGYFPEIWKQAFIKIIPKPNKEIYTDVSSFRPIGLINVFGKLLEKLITPSIWQSALKYTCVINKLLSLQRGFAINIIRGFRTVSTVTSISLAQLSPLPAKIAEMADNELTRISRKSQYLPNDITLDTPAEPEKLLHPSLRKSIKYCEESSPNDIENIESQNGYRIFTDGSKHDEKEIANPNSYNSLVVVIHKILHQCQTKNLSIKLLWVKGHSGIPGNETADLAAKSAATSHRAYDFTQFPMSYIRHINSQRTAAEMKSFYSQNNQSIYTKYLLPTYEDLTKFTQLLKPNFAMTQFLSNHGYHKEYLHRFKITNDDKCPCDSSSIQSMAHLVQRCPVFSRTRANHEIACTLLKIKPYDMTEIISKESSVESFKNHITHIVNNLKNLNGSR</sequence>
<dbReference type="GO" id="GO:0004523">
    <property type="term" value="F:RNA-DNA hybrid ribonuclease activity"/>
    <property type="evidence" value="ECO:0007669"/>
    <property type="project" value="InterPro"/>
</dbReference>
<proteinExistence type="predicted"/>
<dbReference type="Pfam" id="PF00075">
    <property type="entry name" value="RNase_H"/>
    <property type="match status" value="1"/>
</dbReference>
<dbReference type="Pfam" id="PF14529">
    <property type="entry name" value="Exo_endo_phos_2"/>
    <property type="match status" value="1"/>
</dbReference>
<gene>
    <name evidence="3" type="ORF">PAPOLLO_LOCUS11861</name>
</gene>
<evidence type="ECO:0000313" key="4">
    <source>
        <dbReference type="Proteomes" id="UP000691718"/>
    </source>
</evidence>
<dbReference type="EMBL" id="CAJQZP010000858">
    <property type="protein sequence ID" value="CAG4989841.1"/>
    <property type="molecule type" value="Genomic_DNA"/>
</dbReference>
<evidence type="ECO:0000259" key="1">
    <source>
        <dbReference type="Pfam" id="PF00075"/>
    </source>
</evidence>
<name>A0A8S3WY07_PARAO</name>
<organism evidence="3 4">
    <name type="scientific">Parnassius apollo</name>
    <name type="common">Apollo butterfly</name>
    <name type="synonym">Papilio apollo</name>
    <dbReference type="NCBI Taxonomy" id="110799"/>
    <lineage>
        <taxon>Eukaryota</taxon>
        <taxon>Metazoa</taxon>
        <taxon>Ecdysozoa</taxon>
        <taxon>Arthropoda</taxon>
        <taxon>Hexapoda</taxon>
        <taxon>Insecta</taxon>
        <taxon>Pterygota</taxon>
        <taxon>Neoptera</taxon>
        <taxon>Endopterygota</taxon>
        <taxon>Lepidoptera</taxon>
        <taxon>Glossata</taxon>
        <taxon>Ditrysia</taxon>
        <taxon>Papilionoidea</taxon>
        <taxon>Papilionidae</taxon>
        <taxon>Parnassiinae</taxon>
        <taxon>Parnassini</taxon>
        <taxon>Parnassius</taxon>
        <taxon>Parnassius</taxon>
    </lineage>
</organism>